<dbReference type="PANTHER" id="PTHR30250:SF11">
    <property type="entry name" value="O-ANTIGEN TRANSPORTER-RELATED"/>
    <property type="match status" value="1"/>
</dbReference>
<dbReference type="PANTHER" id="PTHR30250">
    <property type="entry name" value="PST FAMILY PREDICTED COLANIC ACID TRANSPORTER"/>
    <property type="match status" value="1"/>
</dbReference>
<evidence type="ECO:0000256" key="1">
    <source>
        <dbReference type="ARBA" id="ARBA00004651"/>
    </source>
</evidence>
<proteinExistence type="predicted"/>
<evidence type="ECO:0000256" key="5">
    <source>
        <dbReference type="ARBA" id="ARBA00023136"/>
    </source>
</evidence>
<feature type="transmembrane region" description="Helical" evidence="6">
    <location>
        <begin position="286"/>
        <end position="308"/>
    </location>
</feature>
<name>A0A133XX71_9ACTN</name>
<comment type="subcellular location">
    <subcellularLocation>
        <location evidence="1">Cell membrane</location>
        <topology evidence="1">Multi-pass membrane protein</topology>
    </subcellularLocation>
</comment>
<dbReference type="GO" id="GO:0005886">
    <property type="term" value="C:plasma membrane"/>
    <property type="evidence" value="ECO:0007669"/>
    <property type="project" value="UniProtKB-SubCell"/>
</dbReference>
<keyword evidence="2" id="KW-1003">Cell membrane</keyword>
<keyword evidence="4 6" id="KW-1133">Transmembrane helix</keyword>
<feature type="transmembrane region" description="Helical" evidence="6">
    <location>
        <begin position="381"/>
        <end position="406"/>
    </location>
</feature>
<evidence type="ECO:0000313" key="7">
    <source>
        <dbReference type="EMBL" id="KXB35545.1"/>
    </source>
</evidence>
<dbReference type="OrthoDB" id="3246647at2"/>
<dbReference type="STRING" id="1393034.HMPREF3192_00196"/>
<evidence type="ECO:0000256" key="3">
    <source>
        <dbReference type="ARBA" id="ARBA00022692"/>
    </source>
</evidence>
<evidence type="ECO:0000256" key="4">
    <source>
        <dbReference type="ARBA" id="ARBA00022989"/>
    </source>
</evidence>
<feature type="transmembrane region" description="Helical" evidence="6">
    <location>
        <begin position="147"/>
        <end position="166"/>
    </location>
</feature>
<reference evidence="8" key="1">
    <citation type="submission" date="2016-01" db="EMBL/GenBank/DDBJ databases">
        <authorList>
            <person name="Mitreva M."/>
            <person name="Pepin K.H."/>
            <person name="Mihindukulasuriya K.A."/>
            <person name="Fulton R."/>
            <person name="Fronick C."/>
            <person name="O'Laughlin M."/>
            <person name="Miner T."/>
            <person name="Herter B."/>
            <person name="Rosa B.A."/>
            <person name="Cordes M."/>
            <person name="Tomlinson C."/>
            <person name="Wollam A."/>
            <person name="Palsikar V.B."/>
            <person name="Mardis E.R."/>
            <person name="Wilson R.K."/>
        </authorList>
    </citation>
    <scope>NUCLEOTIDE SEQUENCE [LARGE SCALE GENOMIC DNA]</scope>
    <source>
        <strain evidence="8">DNF00019</strain>
    </source>
</reference>
<dbReference type="PATRIC" id="fig|1393034.3.peg.191"/>
<evidence type="ECO:0000256" key="6">
    <source>
        <dbReference type="SAM" id="Phobius"/>
    </source>
</evidence>
<gene>
    <name evidence="7" type="ORF">HMPREF3192_00196</name>
</gene>
<dbReference type="InterPro" id="IPR050833">
    <property type="entry name" value="Poly_Biosynth_Transport"/>
</dbReference>
<dbReference type="Pfam" id="PF01943">
    <property type="entry name" value="Polysacc_synt"/>
    <property type="match status" value="1"/>
</dbReference>
<keyword evidence="8" id="KW-1185">Reference proteome</keyword>
<sequence length="449" mass="49681">MQIEQSASQLKKNYLWNTVASFTNALSSACLLLACARILGTVPAGIFSLAFALSQQFQVIGHFEIRSFQATDAEERFSFATYLGARYLSCGCMVLAIVAYTLVMRGFSAETLTIMFIMLLRVFDAFEDVFHGMFQQRGRLDIAGKAFFFRVLSMMLAFCVVAALTLDLTSSAIAALAASALSCFVCNIIPARRFVSLKPSFSLIDIRQLLWACFPLFCGSFMLIYITNAPKYAIDAYLNPEFQALYSYIFMPSLVINLLSGFVFKPLLSEMAATYKNHQITRFMSIITKGFVAVGIATAFTMVIAWFLGTPVLGILYDTELDSYTFELMVLLAGGLFNALGIILYYGIVTMRHQKVIYVVYGAACTFCYAASHLVQQYKLLGAAVLYDGAMFVCALGFLCALVYFLHKDNRAYEKIADADINHAAEKGANDEDFVSNANDNLLNEDADA</sequence>
<feature type="transmembrane region" description="Helical" evidence="6">
    <location>
        <begin position="45"/>
        <end position="65"/>
    </location>
</feature>
<feature type="transmembrane region" description="Helical" evidence="6">
    <location>
        <begin position="328"/>
        <end position="349"/>
    </location>
</feature>
<dbReference type="EMBL" id="LSCR01000002">
    <property type="protein sequence ID" value="KXB35545.1"/>
    <property type="molecule type" value="Genomic_DNA"/>
</dbReference>
<evidence type="ECO:0000313" key="8">
    <source>
        <dbReference type="Proteomes" id="UP000070675"/>
    </source>
</evidence>
<feature type="transmembrane region" description="Helical" evidence="6">
    <location>
        <begin position="106"/>
        <end position="126"/>
    </location>
</feature>
<feature type="transmembrane region" description="Helical" evidence="6">
    <location>
        <begin position="172"/>
        <end position="189"/>
    </location>
</feature>
<comment type="caution">
    <text evidence="7">The sequence shown here is derived from an EMBL/GenBank/DDBJ whole genome shotgun (WGS) entry which is preliminary data.</text>
</comment>
<accession>A0A133XX71</accession>
<feature type="transmembrane region" description="Helical" evidence="6">
    <location>
        <begin position="246"/>
        <end position="265"/>
    </location>
</feature>
<dbReference type="AlphaFoldDB" id="A0A133XX71"/>
<feature type="transmembrane region" description="Helical" evidence="6">
    <location>
        <begin position="356"/>
        <end position="375"/>
    </location>
</feature>
<organism evidence="7 8">
    <name type="scientific">Atopobium deltae</name>
    <dbReference type="NCBI Taxonomy" id="1393034"/>
    <lineage>
        <taxon>Bacteria</taxon>
        <taxon>Bacillati</taxon>
        <taxon>Actinomycetota</taxon>
        <taxon>Coriobacteriia</taxon>
        <taxon>Coriobacteriales</taxon>
        <taxon>Atopobiaceae</taxon>
        <taxon>Atopobium</taxon>
    </lineage>
</organism>
<keyword evidence="5 6" id="KW-0472">Membrane</keyword>
<feature type="transmembrane region" description="Helical" evidence="6">
    <location>
        <begin position="209"/>
        <end position="226"/>
    </location>
</feature>
<dbReference type="Proteomes" id="UP000070675">
    <property type="component" value="Unassembled WGS sequence"/>
</dbReference>
<protein>
    <submittedName>
        <fullName evidence="7">Polysaccharide biosynthesis protein</fullName>
    </submittedName>
</protein>
<evidence type="ECO:0000256" key="2">
    <source>
        <dbReference type="ARBA" id="ARBA00022475"/>
    </source>
</evidence>
<keyword evidence="3 6" id="KW-0812">Transmembrane</keyword>
<dbReference type="RefSeq" id="WP_156422807.1">
    <property type="nucleotide sequence ID" value="NZ_KQ959484.1"/>
</dbReference>
<feature type="transmembrane region" description="Helical" evidence="6">
    <location>
        <begin position="77"/>
        <end position="100"/>
    </location>
</feature>
<feature type="transmembrane region" description="Helical" evidence="6">
    <location>
        <begin position="14"/>
        <end position="39"/>
    </location>
</feature>
<dbReference type="InterPro" id="IPR002797">
    <property type="entry name" value="Polysacc_synth"/>
</dbReference>